<dbReference type="InterPro" id="IPR006311">
    <property type="entry name" value="TAT_signal"/>
</dbReference>
<dbReference type="Proteomes" id="UP000294887">
    <property type="component" value="Unassembled WGS sequence"/>
</dbReference>
<dbReference type="PROSITE" id="PS51318">
    <property type="entry name" value="TAT"/>
    <property type="match status" value="1"/>
</dbReference>
<gene>
    <name evidence="1" type="ORF">EV695_3816</name>
</gene>
<dbReference type="EMBL" id="SMFQ01000005">
    <property type="protein sequence ID" value="TCJ83078.1"/>
    <property type="molecule type" value="Genomic_DNA"/>
</dbReference>
<evidence type="ECO:0000313" key="1">
    <source>
        <dbReference type="EMBL" id="TCJ83078.1"/>
    </source>
</evidence>
<proteinExistence type="predicted"/>
<sequence>MKRVSLGDDADNKTTDEQQDVQLSRRKFLSSAGAAVVSVSLLGGGILASADAWAKGALDKHASSTLLLMARDLFPNDDLEDIHYAKIILPMGEKATEDSSLKKQLNDGASELDKRSMKHFGKKYIEVKKEKDRVVVLEEIESTEFFGTLRNAVMMGIYNNEELWPRFGYGGSSWEKGGYLHRGFDEIDWLKG</sequence>
<protein>
    <recommendedName>
        <fullName evidence="3">Secreted protein</fullName>
    </recommendedName>
</protein>
<evidence type="ECO:0000313" key="2">
    <source>
        <dbReference type="Proteomes" id="UP000294887"/>
    </source>
</evidence>
<keyword evidence="2" id="KW-1185">Reference proteome</keyword>
<dbReference type="AlphaFoldDB" id="A0A4R1EVB4"/>
<dbReference type="RefSeq" id="WP_207907156.1">
    <property type="nucleotide sequence ID" value="NZ_BAAAFU010000007.1"/>
</dbReference>
<name>A0A4R1EVB4_9GAMM</name>
<organism evidence="1 2">
    <name type="scientific">Cocleimonas flava</name>
    <dbReference type="NCBI Taxonomy" id="634765"/>
    <lineage>
        <taxon>Bacteria</taxon>
        <taxon>Pseudomonadati</taxon>
        <taxon>Pseudomonadota</taxon>
        <taxon>Gammaproteobacteria</taxon>
        <taxon>Thiotrichales</taxon>
        <taxon>Thiotrichaceae</taxon>
        <taxon>Cocleimonas</taxon>
    </lineage>
</organism>
<evidence type="ECO:0008006" key="3">
    <source>
        <dbReference type="Google" id="ProtNLM"/>
    </source>
</evidence>
<comment type="caution">
    <text evidence="1">The sequence shown here is derived from an EMBL/GenBank/DDBJ whole genome shotgun (WGS) entry which is preliminary data.</text>
</comment>
<reference evidence="1 2" key="1">
    <citation type="submission" date="2019-03" db="EMBL/GenBank/DDBJ databases">
        <title>Genomic Encyclopedia of Type Strains, Phase IV (KMG-IV): sequencing the most valuable type-strain genomes for metagenomic binning, comparative biology and taxonomic classification.</title>
        <authorList>
            <person name="Goeker M."/>
        </authorList>
    </citation>
    <scope>NUCLEOTIDE SEQUENCE [LARGE SCALE GENOMIC DNA]</scope>
    <source>
        <strain evidence="1 2">DSM 24830</strain>
    </source>
</reference>
<accession>A0A4R1EVB4</accession>